<dbReference type="Proteomes" id="UP000185494">
    <property type="component" value="Chromosome 1"/>
</dbReference>
<dbReference type="InterPro" id="IPR013154">
    <property type="entry name" value="ADH-like_N"/>
</dbReference>
<organism evidence="6 7">
    <name type="scientific">Roseomonas gilardii</name>
    <dbReference type="NCBI Taxonomy" id="257708"/>
    <lineage>
        <taxon>Bacteria</taxon>
        <taxon>Pseudomonadati</taxon>
        <taxon>Pseudomonadota</taxon>
        <taxon>Alphaproteobacteria</taxon>
        <taxon>Acetobacterales</taxon>
        <taxon>Roseomonadaceae</taxon>
        <taxon>Roseomonas</taxon>
    </lineage>
</organism>
<evidence type="ECO:0000259" key="5">
    <source>
        <dbReference type="Pfam" id="PF08240"/>
    </source>
</evidence>
<evidence type="ECO:0000256" key="1">
    <source>
        <dbReference type="ARBA" id="ARBA00001947"/>
    </source>
</evidence>
<dbReference type="Gene3D" id="3.40.50.720">
    <property type="entry name" value="NAD(P)-binding Rossmann-like Domain"/>
    <property type="match status" value="1"/>
</dbReference>
<evidence type="ECO:0000313" key="6">
    <source>
        <dbReference type="EMBL" id="APT58185.1"/>
    </source>
</evidence>
<sequence>MKALTWQGRGTIRCETVPDPQIQDGRDAIIKVTACAICGSDLHLMGGYVPTMEKGDVLGHECMGEVVEVGRDNTALKVGDRIVVPFTICCGACRQCQWGNWSLCERTNPNGKMQAEQFGYATAGLFGYSHITGGFPGGQAEYLRIPYADVTHLKVPEELSDEQVLFLSDIFPTAYMAADHCDIKGGETIAVWGCGPVGILTIKSCFLLGAARVIAIDTVPERLAMAREAGAEVIDYAEGKVQESILELTKGLGPDAVIEAVGMESHGADTLVQKVTSAVMSKTFSMERAFALNQAILACRPGGIVSVPGVYVGFDPVAMGAFMNKGLTMRTGQTHMHRYMKPLLERIRKGEIDPSFIITHRSTSLEDGPGLYDTFREKKDNCVKVVFKPHG</sequence>
<protein>
    <submittedName>
        <fullName evidence="6">Glutathione-dependent formaldehyde dehydrogenase</fullName>
    </submittedName>
</protein>
<dbReference type="PANTHER" id="PTHR42813:SF2">
    <property type="entry name" value="DEHYDROGENASE, ZINC-CONTAINING, PUTATIVE (AFU_ORTHOLOGUE AFUA_2G02810)-RELATED"/>
    <property type="match status" value="1"/>
</dbReference>
<dbReference type="InterPro" id="IPR036291">
    <property type="entry name" value="NAD(P)-bd_dom_sf"/>
</dbReference>
<dbReference type="InterPro" id="IPR011032">
    <property type="entry name" value="GroES-like_sf"/>
</dbReference>
<dbReference type="SUPFAM" id="SSF50129">
    <property type="entry name" value="GroES-like"/>
    <property type="match status" value="1"/>
</dbReference>
<dbReference type="GO" id="GO:0046872">
    <property type="term" value="F:metal ion binding"/>
    <property type="evidence" value="ECO:0007669"/>
    <property type="project" value="UniProtKB-KW"/>
</dbReference>
<comment type="cofactor">
    <cofactor evidence="1">
        <name>Zn(2+)</name>
        <dbReference type="ChEBI" id="CHEBI:29105"/>
    </cofactor>
</comment>
<dbReference type="InterPro" id="IPR013149">
    <property type="entry name" value="ADH-like_C"/>
</dbReference>
<proteinExistence type="predicted"/>
<keyword evidence="3" id="KW-0862">Zinc</keyword>
<dbReference type="Gene3D" id="3.90.180.10">
    <property type="entry name" value="Medium-chain alcohol dehydrogenases, catalytic domain"/>
    <property type="match status" value="1"/>
</dbReference>
<feature type="domain" description="Alcohol dehydrogenase-like N-terminal" evidence="5">
    <location>
        <begin position="27"/>
        <end position="153"/>
    </location>
</feature>
<keyword evidence="2" id="KW-0479">Metal-binding</keyword>
<dbReference type="SUPFAM" id="SSF51735">
    <property type="entry name" value="NAD(P)-binding Rossmann-fold domains"/>
    <property type="match status" value="1"/>
</dbReference>
<dbReference type="RefSeq" id="WP_075798959.1">
    <property type="nucleotide sequence ID" value="NZ_CP015583.1"/>
</dbReference>
<dbReference type="STRING" id="257708.RGI145_14780"/>
<dbReference type="eggNOG" id="COG1063">
    <property type="taxonomic scope" value="Bacteria"/>
</dbReference>
<dbReference type="KEGG" id="rgi:RGI145_14780"/>
<evidence type="ECO:0000256" key="3">
    <source>
        <dbReference type="ARBA" id="ARBA00022833"/>
    </source>
</evidence>
<dbReference type="Pfam" id="PF00107">
    <property type="entry name" value="ADH_zinc_N"/>
    <property type="match status" value="1"/>
</dbReference>
<accession>A0A1L7AHD7</accession>
<evidence type="ECO:0000259" key="4">
    <source>
        <dbReference type="Pfam" id="PF00107"/>
    </source>
</evidence>
<dbReference type="EMBL" id="CP015583">
    <property type="protein sequence ID" value="APT58185.1"/>
    <property type="molecule type" value="Genomic_DNA"/>
</dbReference>
<dbReference type="AlphaFoldDB" id="A0A1L7AHD7"/>
<dbReference type="CDD" id="cd08283">
    <property type="entry name" value="FDH_like_1"/>
    <property type="match status" value="1"/>
</dbReference>
<dbReference type="Pfam" id="PF08240">
    <property type="entry name" value="ADH_N"/>
    <property type="match status" value="1"/>
</dbReference>
<name>A0A1L7AHD7_9PROT</name>
<evidence type="ECO:0000313" key="7">
    <source>
        <dbReference type="Proteomes" id="UP000185494"/>
    </source>
</evidence>
<evidence type="ECO:0000256" key="2">
    <source>
        <dbReference type="ARBA" id="ARBA00022723"/>
    </source>
</evidence>
<reference evidence="6 7" key="1">
    <citation type="submission" date="2016-05" db="EMBL/GenBank/DDBJ databases">
        <title>Complete Genome and Methylome Analysis of Psychrotrophic Bacterial Isolates from Antarctic Lake Untersee.</title>
        <authorList>
            <person name="Fomenkov A."/>
            <person name="Akimov V.N."/>
            <person name="Vasilyeva L.V."/>
            <person name="Andersen D."/>
            <person name="Vincze T."/>
            <person name="Roberts R.J."/>
        </authorList>
    </citation>
    <scope>NUCLEOTIDE SEQUENCE [LARGE SCALE GENOMIC DNA]</scope>
    <source>
        <strain evidence="6 7">U14-5</strain>
    </source>
</reference>
<feature type="domain" description="Alcohol dehydrogenase-like C-terminal" evidence="4">
    <location>
        <begin position="196"/>
        <end position="264"/>
    </location>
</feature>
<dbReference type="PANTHER" id="PTHR42813">
    <property type="entry name" value="ZINC-TYPE ALCOHOL DEHYDROGENASE-LIKE"/>
    <property type="match status" value="1"/>
</dbReference>
<gene>
    <name evidence="6" type="ORF">RGI145_14780</name>
</gene>